<keyword evidence="1" id="KW-0812">Transmembrane</keyword>
<evidence type="ECO:0000313" key="3">
    <source>
        <dbReference type="Proteomes" id="UP000823883"/>
    </source>
</evidence>
<gene>
    <name evidence="2" type="ORF">IAA04_00395</name>
</gene>
<proteinExistence type="predicted"/>
<reference evidence="2" key="2">
    <citation type="submission" date="2021-04" db="EMBL/GenBank/DDBJ databases">
        <authorList>
            <person name="Gilroy R."/>
        </authorList>
    </citation>
    <scope>NUCLEOTIDE SEQUENCE</scope>
    <source>
        <strain evidence="2">CHK183-5548</strain>
    </source>
</reference>
<reference evidence="2" key="1">
    <citation type="journal article" date="2021" name="PeerJ">
        <title>Extensive microbial diversity within the chicken gut microbiome revealed by metagenomics and culture.</title>
        <authorList>
            <person name="Gilroy R."/>
            <person name="Ravi A."/>
            <person name="Getino M."/>
            <person name="Pursley I."/>
            <person name="Horton D.L."/>
            <person name="Alikhan N.F."/>
            <person name="Baker D."/>
            <person name="Gharbi K."/>
            <person name="Hall N."/>
            <person name="Watson M."/>
            <person name="Adriaenssens E.M."/>
            <person name="Foster-Nyarko E."/>
            <person name="Jarju S."/>
            <person name="Secka A."/>
            <person name="Antonio M."/>
            <person name="Oren A."/>
            <person name="Chaudhuri R.R."/>
            <person name="La Ragione R."/>
            <person name="Hildebrand F."/>
            <person name="Pallen M.J."/>
        </authorList>
    </citation>
    <scope>NUCLEOTIDE SEQUENCE</scope>
    <source>
        <strain evidence="2">CHK183-5548</strain>
    </source>
</reference>
<keyword evidence="1" id="KW-1133">Transmembrane helix</keyword>
<organism evidence="2 3">
    <name type="scientific">Candidatus Lachnoclostridium pullistercoris</name>
    <dbReference type="NCBI Taxonomy" id="2838632"/>
    <lineage>
        <taxon>Bacteria</taxon>
        <taxon>Bacillati</taxon>
        <taxon>Bacillota</taxon>
        <taxon>Clostridia</taxon>
        <taxon>Lachnospirales</taxon>
        <taxon>Lachnospiraceae</taxon>
    </lineage>
</organism>
<accession>A0A9D2T5M1</accession>
<dbReference type="AlphaFoldDB" id="A0A9D2T5M1"/>
<keyword evidence="1" id="KW-0472">Membrane</keyword>
<dbReference type="Proteomes" id="UP000823883">
    <property type="component" value="Unassembled WGS sequence"/>
</dbReference>
<sequence>MKRIIHKYRHAWVLLYVFLYLPWFFYLERTVTTQYHIIHVSLDDYIPFNEYFIIPYLFWFIYVAGTVMYFFFKDKHDFYRLCAFLFTGMTISLLICTFYPNGTDFRPAVDPDKNIFCALVAMIQHADTCTNVLPSIHVYNSIGVHISIMNSERLQEKHWLHRASFIAMTAICLSTVFLKQHSVIDGLASITMAYCLYDVIYGHVYESSRRRAAEKVAQKVAES</sequence>
<feature type="transmembrane region" description="Helical" evidence="1">
    <location>
        <begin position="78"/>
        <end position="100"/>
    </location>
</feature>
<evidence type="ECO:0000313" key="2">
    <source>
        <dbReference type="EMBL" id="HJC46499.1"/>
    </source>
</evidence>
<dbReference type="EMBL" id="DWWL01000003">
    <property type="protein sequence ID" value="HJC46499.1"/>
    <property type="molecule type" value="Genomic_DNA"/>
</dbReference>
<name>A0A9D2T5M1_9FIRM</name>
<protein>
    <submittedName>
        <fullName evidence="2">Phosphoesterase</fullName>
    </submittedName>
</protein>
<comment type="caution">
    <text evidence="2">The sequence shown here is derived from an EMBL/GenBank/DDBJ whole genome shotgun (WGS) entry which is preliminary data.</text>
</comment>
<evidence type="ECO:0000256" key="1">
    <source>
        <dbReference type="SAM" id="Phobius"/>
    </source>
</evidence>
<feature type="transmembrane region" description="Helical" evidence="1">
    <location>
        <begin position="12"/>
        <end position="31"/>
    </location>
</feature>
<feature type="transmembrane region" description="Helical" evidence="1">
    <location>
        <begin position="51"/>
        <end position="71"/>
    </location>
</feature>